<sequence>MGLRPRWRLWAGSVSLAECDLLDEAGAPASGARGLGKGRDQAEARLYALGEALERFLTGPTSLDSAAVRFIAAEELADGVLAQEASAPLLRQLTGSAIACCAYQALHTGQDDATIPLYLGAPWYAGQDGHVYRDRVGDRADYQGLSRYSVQSGYGLAPTQDEATVHALLETVERDACSLLTLRTFISGRQPTVIDPHTLPEDLALLHTQAQRELDATVHLINATTDLGIPTVLAYCTPGDGTPYRRGQAAALATRDAVTGAITEPLEFQLPRAAPPPIALTPLKPYPALHRCARFDLTDALQQTHTTAFLDRPSPEAPRAQLDELLARLAAAGFTAYRRHVAVLPGEVSAVHTVVPGLERFFAVVKGALILPSPRGRTCCDARR</sequence>
<evidence type="ECO:0000313" key="2">
    <source>
        <dbReference type="EMBL" id="TDC95418.1"/>
    </source>
</evidence>
<evidence type="ECO:0000259" key="1">
    <source>
        <dbReference type="PROSITE" id="PS51664"/>
    </source>
</evidence>
<name>A0A4R4USR9_9PSEU</name>
<dbReference type="Pfam" id="PF02624">
    <property type="entry name" value="YcaO"/>
    <property type="match status" value="1"/>
</dbReference>
<gene>
    <name evidence="2" type="ORF">E1161_04330</name>
</gene>
<dbReference type="Gene3D" id="3.30.1330.230">
    <property type="match status" value="1"/>
</dbReference>
<comment type="caution">
    <text evidence="2">The sequence shown here is derived from an EMBL/GenBank/DDBJ whole genome shotgun (WGS) entry which is preliminary data.</text>
</comment>
<feature type="domain" description="YcaO" evidence="1">
    <location>
        <begin position="36"/>
        <end position="384"/>
    </location>
</feature>
<accession>A0A4R4USR9</accession>
<proteinExistence type="predicted"/>
<dbReference type="OrthoDB" id="2379922at2"/>
<reference evidence="2 3" key="1">
    <citation type="submission" date="2019-03" db="EMBL/GenBank/DDBJ databases">
        <title>Draft genome sequences of novel Actinobacteria.</title>
        <authorList>
            <person name="Sahin N."/>
            <person name="Ay H."/>
            <person name="Saygin H."/>
        </authorList>
    </citation>
    <scope>NUCLEOTIDE SEQUENCE [LARGE SCALE GENOMIC DNA]</scope>
    <source>
        <strain evidence="2 3">16K404</strain>
    </source>
</reference>
<keyword evidence="3" id="KW-1185">Reference proteome</keyword>
<dbReference type="Proteomes" id="UP000294744">
    <property type="component" value="Unassembled WGS sequence"/>
</dbReference>
<protein>
    <recommendedName>
        <fullName evidence="1">YcaO domain-containing protein</fullName>
    </recommendedName>
</protein>
<dbReference type="InterPro" id="IPR003776">
    <property type="entry name" value="YcaO-like_dom"/>
</dbReference>
<dbReference type="AlphaFoldDB" id="A0A4R4USR9"/>
<dbReference type="PANTHER" id="PTHR37809">
    <property type="entry name" value="RIBOSOMAL PROTEIN S12 METHYLTHIOTRANSFERASE ACCESSORY FACTOR YCAO"/>
    <property type="match status" value="1"/>
</dbReference>
<evidence type="ECO:0000313" key="3">
    <source>
        <dbReference type="Proteomes" id="UP000294744"/>
    </source>
</evidence>
<dbReference type="PANTHER" id="PTHR37809:SF1">
    <property type="entry name" value="RIBOSOMAL PROTEIN S12 METHYLTHIOTRANSFERASE ACCESSORY FACTOR YCAO"/>
    <property type="match status" value="1"/>
</dbReference>
<dbReference type="EMBL" id="SMKV01000004">
    <property type="protein sequence ID" value="TDC95418.1"/>
    <property type="molecule type" value="Genomic_DNA"/>
</dbReference>
<dbReference type="PROSITE" id="PS51664">
    <property type="entry name" value="YCAO"/>
    <property type="match status" value="1"/>
</dbReference>
<organism evidence="2 3">
    <name type="scientific">Saccharopolyspora aridisoli</name>
    <dbReference type="NCBI Taxonomy" id="2530385"/>
    <lineage>
        <taxon>Bacteria</taxon>
        <taxon>Bacillati</taxon>
        <taxon>Actinomycetota</taxon>
        <taxon>Actinomycetes</taxon>
        <taxon>Pseudonocardiales</taxon>
        <taxon>Pseudonocardiaceae</taxon>
        <taxon>Saccharopolyspora</taxon>
    </lineage>
</organism>